<dbReference type="Proteomes" id="UP001176941">
    <property type="component" value="Chromosome 5"/>
</dbReference>
<organism evidence="1 2">
    <name type="scientific">Rangifer tarandus platyrhynchus</name>
    <name type="common">Svalbard reindeer</name>
    <dbReference type="NCBI Taxonomy" id="3082113"/>
    <lineage>
        <taxon>Eukaryota</taxon>
        <taxon>Metazoa</taxon>
        <taxon>Chordata</taxon>
        <taxon>Craniata</taxon>
        <taxon>Vertebrata</taxon>
        <taxon>Euteleostomi</taxon>
        <taxon>Mammalia</taxon>
        <taxon>Eutheria</taxon>
        <taxon>Laurasiatheria</taxon>
        <taxon>Artiodactyla</taxon>
        <taxon>Ruminantia</taxon>
        <taxon>Pecora</taxon>
        <taxon>Cervidae</taxon>
        <taxon>Odocoileinae</taxon>
        <taxon>Rangifer</taxon>
    </lineage>
</organism>
<keyword evidence="2" id="KW-1185">Reference proteome</keyword>
<name>A0ABN8ZP39_RANTA</name>
<protein>
    <submittedName>
        <fullName evidence="1">Uncharacterized protein</fullName>
    </submittedName>
</protein>
<proteinExistence type="predicted"/>
<sequence>MAFVWEELRFLTTHSGHCNAGPQMESVGLLPTIGLLLHEGQVLAVGWGLGVVQGDKRKYLRKSSNQGRKAKRTTCDRCSSKSTGISPAQCSNCIWSRPRKCF</sequence>
<accession>A0ABN8ZP39</accession>
<reference evidence="1" key="1">
    <citation type="submission" date="2023-04" db="EMBL/GenBank/DDBJ databases">
        <authorList>
            <consortium name="ELIXIR-Norway"/>
        </authorList>
    </citation>
    <scope>NUCLEOTIDE SEQUENCE [LARGE SCALE GENOMIC DNA]</scope>
</reference>
<evidence type="ECO:0000313" key="1">
    <source>
        <dbReference type="EMBL" id="CAI9175675.1"/>
    </source>
</evidence>
<dbReference type="EMBL" id="OX459941">
    <property type="protein sequence ID" value="CAI9175675.1"/>
    <property type="molecule type" value="Genomic_DNA"/>
</dbReference>
<gene>
    <name evidence="1" type="ORF">MRATA1EN1_LOCUS24637</name>
</gene>
<evidence type="ECO:0000313" key="2">
    <source>
        <dbReference type="Proteomes" id="UP001176941"/>
    </source>
</evidence>